<feature type="coiled-coil region" evidence="7">
    <location>
        <begin position="180"/>
        <end position="232"/>
    </location>
</feature>
<dbReference type="Proteomes" id="UP000663879">
    <property type="component" value="Unassembled WGS sequence"/>
</dbReference>
<dbReference type="GO" id="GO:0031122">
    <property type="term" value="P:cytoplasmic microtubule organization"/>
    <property type="evidence" value="ECO:0007669"/>
    <property type="project" value="InterPro"/>
</dbReference>
<evidence type="ECO:0000256" key="6">
    <source>
        <dbReference type="ARBA" id="ARBA00023212"/>
    </source>
</evidence>
<feature type="domain" description="Calponin-homology (CH)" evidence="9">
    <location>
        <begin position="4"/>
        <end position="123"/>
    </location>
</feature>
<dbReference type="InterPro" id="IPR008636">
    <property type="entry name" value="Hook_C"/>
</dbReference>
<organism evidence="10 11">
    <name type="scientific">Brachionus calyciflorus</name>
    <dbReference type="NCBI Taxonomy" id="104777"/>
    <lineage>
        <taxon>Eukaryota</taxon>
        <taxon>Metazoa</taxon>
        <taxon>Spiralia</taxon>
        <taxon>Gnathifera</taxon>
        <taxon>Rotifera</taxon>
        <taxon>Eurotatoria</taxon>
        <taxon>Monogononta</taxon>
        <taxon>Pseudotrocha</taxon>
        <taxon>Ploima</taxon>
        <taxon>Brachionidae</taxon>
        <taxon>Brachionus</taxon>
    </lineage>
</organism>
<proteinExistence type="inferred from homology"/>
<gene>
    <name evidence="10" type="ORF">OXX778_LOCUS7279</name>
</gene>
<reference evidence="10" key="1">
    <citation type="submission" date="2021-02" db="EMBL/GenBank/DDBJ databases">
        <authorList>
            <person name="Nowell W R."/>
        </authorList>
    </citation>
    <scope>NUCLEOTIDE SEQUENCE</scope>
    <source>
        <strain evidence="10">Ploen Becks lab</strain>
    </source>
</reference>
<dbReference type="Pfam" id="PF05622">
    <property type="entry name" value="HOOK"/>
    <property type="match status" value="1"/>
</dbReference>
<evidence type="ECO:0000256" key="5">
    <source>
        <dbReference type="ARBA" id="ARBA00023054"/>
    </source>
</evidence>
<dbReference type="Gene3D" id="1.10.418.10">
    <property type="entry name" value="Calponin-like domain"/>
    <property type="match status" value="1"/>
</dbReference>
<feature type="coiled-coil region" evidence="7">
    <location>
        <begin position="500"/>
        <end position="682"/>
    </location>
</feature>
<feature type="region of interest" description="Disordered" evidence="8">
    <location>
        <begin position="716"/>
        <end position="737"/>
    </location>
</feature>
<dbReference type="GO" id="GO:0030705">
    <property type="term" value="P:cytoskeleton-dependent intracellular transport"/>
    <property type="evidence" value="ECO:0007669"/>
    <property type="project" value="InterPro"/>
</dbReference>
<dbReference type="InterPro" id="IPR036872">
    <property type="entry name" value="CH_dom_sf"/>
</dbReference>
<name>A0A813U1B6_9BILA</name>
<keyword evidence="11" id="KW-1185">Reference proteome</keyword>
<comment type="similarity">
    <text evidence="2">Belongs to the hook family.</text>
</comment>
<evidence type="ECO:0000256" key="1">
    <source>
        <dbReference type="ARBA" id="ARBA00004245"/>
    </source>
</evidence>
<evidence type="ECO:0000256" key="2">
    <source>
        <dbReference type="ARBA" id="ARBA00006946"/>
    </source>
</evidence>
<accession>A0A813U1B6</accession>
<dbReference type="GO" id="GO:0005737">
    <property type="term" value="C:cytoplasm"/>
    <property type="evidence" value="ECO:0007669"/>
    <property type="project" value="TreeGrafter"/>
</dbReference>
<comment type="subcellular location">
    <subcellularLocation>
        <location evidence="1">Cytoplasm</location>
        <location evidence="1">Cytoskeleton</location>
    </subcellularLocation>
</comment>
<dbReference type="GO" id="GO:0005874">
    <property type="term" value="C:microtubule"/>
    <property type="evidence" value="ECO:0007669"/>
    <property type="project" value="UniProtKB-KW"/>
</dbReference>
<evidence type="ECO:0000313" key="11">
    <source>
        <dbReference type="Proteomes" id="UP000663879"/>
    </source>
</evidence>
<dbReference type="Pfam" id="PF19047">
    <property type="entry name" value="HOOK_N"/>
    <property type="match status" value="1"/>
</dbReference>
<keyword evidence="5 7" id="KW-0175">Coiled coil</keyword>
<dbReference type="PANTHER" id="PTHR18947">
    <property type="entry name" value="HOOK PROTEINS"/>
    <property type="match status" value="1"/>
</dbReference>
<protein>
    <recommendedName>
        <fullName evidence="9">Calponin-homology (CH) domain-containing protein</fullName>
    </recommendedName>
</protein>
<dbReference type="FunFam" id="1.10.418.10:FF:000024">
    <property type="entry name" value="Hook homolog 3 (Drosophila)"/>
    <property type="match status" value="1"/>
</dbReference>
<dbReference type="InterPro" id="IPR043936">
    <property type="entry name" value="HOOK_N"/>
</dbReference>
<dbReference type="InterPro" id="IPR001715">
    <property type="entry name" value="CH_dom"/>
</dbReference>
<evidence type="ECO:0000259" key="9">
    <source>
        <dbReference type="PROSITE" id="PS50021"/>
    </source>
</evidence>
<evidence type="ECO:0000256" key="8">
    <source>
        <dbReference type="SAM" id="MobiDB-lite"/>
    </source>
</evidence>
<keyword evidence="6" id="KW-0206">Cytoskeleton</keyword>
<dbReference type="AlphaFoldDB" id="A0A813U1B6"/>
<dbReference type="PROSITE" id="PS50021">
    <property type="entry name" value="CH"/>
    <property type="match status" value="1"/>
</dbReference>
<comment type="caution">
    <text evidence="10">The sequence shown here is derived from an EMBL/GenBank/DDBJ whole genome shotgun (WGS) entry which is preliminary data.</text>
</comment>
<dbReference type="GO" id="GO:0051959">
    <property type="term" value="F:dynein light intermediate chain binding"/>
    <property type="evidence" value="ECO:0007669"/>
    <property type="project" value="TreeGrafter"/>
</dbReference>
<keyword evidence="3" id="KW-0963">Cytoplasm</keyword>
<dbReference type="GO" id="GO:0005813">
    <property type="term" value="C:centrosome"/>
    <property type="evidence" value="ECO:0007669"/>
    <property type="project" value="TreeGrafter"/>
</dbReference>
<evidence type="ECO:0000256" key="7">
    <source>
        <dbReference type="SAM" id="Coils"/>
    </source>
</evidence>
<evidence type="ECO:0000313" key="10">
    <source>
        <dbReference type="EMBL" id="CAF0817346.1"/>
    </source>
</evidence>
<dbReference type="OrthoDB" id="49395at2759"/>
<feature type="coiled-coil region" evidence="7">
    <location>
        <begin position="267"/>
        <end position="439"/>
    </location>
</feature>
<keyword evidence="4" id="KW-0493">Microtubule</keyword>
<evidence type="ECO:0000256" key="4">
    <source>
        <dbReference type="ARBA" id="ARBA00022701"/>
    </source>
</evidence>
<dbReference type="GO" id="GO:0008017">
    <property type="term" value="F:microtubule binding"/>
    <property type="evidence" value="ECO:0007669"/>
    <property type="project" value="InterPro"/>
</dbReference>
<dbReference type="PANTHER" id="PTHR18947:SF39">
    <property type="entry name" value="PROTEIN HOOK"/>
    <property type="match status" value="1"/>
</dbReference>
<dbReference type="SUPFAM" id="SSF116907">
    <property type="entry name" value="Hook domain"/>
    <property type="match status" value="1"/>
</dbReference>
<evidence type="ECO:0000256" key="3">
    <source>
        <dbReference type="ARBA" id="ARBA00022490"/>
    </source>
</evidence>
<dbReference type="EMBL" id="CAJNOC010000921">
    <property type="protein sequence ID" value="CAF0817346.1"/>
    <property type="molecule type" value="Genomic_DNA"/>
</dbReference>
<sequence>MDRQTLFECLVAWINTFDLNTKCENVDDLRDGLVIAKCLNSIDPSYFTNDWISSIKIDTNDNWRLKLVNLKIISKKIIDYYSEILNNPISDFEISNLNLIETNNEVMNIDAINHLLQLVLGCAVNCERKNDFIQIIMEMSENTQHVIKIAIQDLMSKDKNMNIVKNSNSMSFDDDVNYQLKKSMNEINRLNELKDDIEQKCKCLDKQVSELQEEKMAMLSEIEKLKDKLQREDSFRNDPTNDHNMNLKLQQSIKTLQEDLYRLDSEKEKFKLLFEEAKNEKEMLMNRCIKYEQLAKEHQALKDEIDVLKHTSEKVEKLESSIETYKIKLEEMGDLKRQLRALEETNSENLGKVFQLEDEVKKVNPLKSQIEMYKKQIQELHEQILQGQMNQKKLEYEYKSVEEKYDLVLKEKERIQNEFDQIKQDYEQLNINAQVMEQSKTVMDISHDQMMDGLFSSVELVNIPSEIKEKIIRLYHENKLLKNKQNDLIDERLILIQSQYEDEKQRTNDLQAKLSNIQKEKIELDCQLNDLRKKETDLLNQKQNTSQNDQLLKSKDDQINDLKSKLNQIQSQFDTEVRKSEGTIKKFEDIVKNLNAEKDEIKDQKDKEIQTKEKEINDLNEKYRVYLEKAKIVIKSLDPRNSNGNTEVQYLKNQLVEKEKQIKQLMKENERIRNSREQEEQLIASAWYKLGANLNRRTTDERISAVGNSFLSQQRSLASTSMNSNRRITGTQNVNQN</sequence>